<evidence type="ECO:0000256" key="1">
    <source>
        <dbReference type="SAM" id="Phobius"/>
    </source>
</evidence>
<accession>W9DRM0</accession>
<dbReference type="Pfam" id="PF09335">
    <property type="entry name" value="VTT_dom"/>
    <property type="match status" value="1"/>
</dbReference>
<feature type="transmembrane region" description="Helical" evidence="1">
    <location>
        <begin position="29"/>
        <end position="48"/>
    </location>
</feature>
<evidence type="ECO:0000259" key="2">
    <source>
        <dbReference type="Pfam" id="PF09335"/>
    </source>
</evidence>
<keyword evidence="1" id="KW-1133">Transmembrane helix</keyword>
<evidence type="ECO:0000313" key="3">
    <source>
        <dbReference type="EMBL" id="ETA69434.1"/>
    </source>
</evidence>
<proteinExistence type="predicted"/>
<name>W9DRM0_METTI</name>
<dbReference type="OrthoDB" id="121782at2157"/>
<feature type="transmembrane region" description="Helical" evidence="1">
    <location>
        <begin position="183"/>
        <end position="201"/>
    </location>
</feature>
<keyword evidence="1" id="KW-0472">Membrane</keyword>
<comment type="caution">
    <text evidence="3">The sequence shown here is derived from an EMBL/GenBank/DDBJ whole genome shotgun (WGS) entry which is preliminary data.</text>
</comment>
<gene>
    <name evidence="3" type="ORF">MettiDRAFT_2934</name>
</gene>
<organism evidence="3 4">
    <name type="scientific">Methanolobus tindarius DSM 2278</name>
    <dbReference type="NCBI Taxonomy" id="1090322"/>
    <lineage>
        <taxon>Archaea</taxon>
        <taxon>Methanobacteriati</taxon>
        <taxon>Methanobacteriota</taxon>
        <taxon>Stenosarchaea group</taxon>
        <taxon>Methanomicrobia</taxon>
        <taxon>Methanosarcinales</taxon>
        <taxon>Methanosarcinaceae</taxon>
        <taxon>Methanolobus</taxon>
    </lineage>
</organism>
<keyword evidence="1" id="KW-0812">Transmembrane</keyword>
<sequence length="204" mass="22520">MRENLKNGISSDDAENCPLSNENGSMRPVILIVLFIISWSVLLHYYSPEDIVNFIGVNNIYAFIFLIALVGGVSTFTSTTFYTALITIAFGGVNTIIVALLASIGLTIGDLLFYYLGSQSKQCIKKRYENKVNTFVSYMEKTGDTIVMFLIFLYSLTPLPSDILAIALAIVEFPFKKMIGPLLVGNFTLIVVLVELSKLGYSLV</sequence>
<dbReference type="Proteomes" id="UP000019483">
    <property type="component" value="Unassembled WGS sequence"/>
</dbReference>
<keyword evidence="4" id="KW-1185">Reference proteome</keyword>
<feature type="domain" description="VTT" evidence="2">
    <location>
        <begin position="85"/>
        <end position="194"/>
    </location>
</feature>
<dbReference type="RefSeq" id="WP_023846566.1">
    <property type="nucleotide sequence ID" value="NZ_AZAJ01000001.1"/>
</dbReference>
<protein>
    <submittedName>
        <fullName evidence="3">Putative membrane protein</fullName>
    </submittedName>
</protein>
<dbReference type="InterPro" id="IPR032816">
    <property type="entry name" value="VTT_dom"/>
</dbReference>
<dbReference type="AlphaFoldDB" id="W9DRM0"/>
<evidence type="ECO:0000313" key="4">
    <source>
        <dbReference type="Proteomes" id="UP000019483"/>
    </source>
</evidence>
<dbReference type="EMBL" id="AZAJ01000001">
    <property type="protein sequence ID" value="ETA69434.1"/>
    <property type="molecule type" value="Genomic_DNA"/>
</dbReference>
<feature type="transmembrane region" description="Helical" evidence="1">
    <location>
        <begin position="146"/>
        <end position="171"/>
    </location>
</feature>
<feature type="transmembrane region" description="Helical" evidence="1">
    <location>
        <begin position="96"/>
        <end position="117"/>
    </location>
</feature>
<reference evidence="3 4" key="1">
    <citation type="submission" date="2013-08" db="EMBL/GenBank/DDBJ databases">
        <authorList>
            <consortium name="DOE Joint Genome Institute"/>
            <person name="Eisen J."/>
            <person name="Huntemann M."/>
            <person name="Han J."/>
            <person name="Chen A."/>
            <person name="Kyrpides N."/>
            <person name="Mavromatis K."/>
            <person name="Markowitz V."/>
            <person name="Palaniappan K."/>
            <person name="Ivanova N."/>
            <person name="Schaumberg A."/>
            <person name="Pati A."/>
            <person name="Liolios K."/>
            <person name="Nordberg H.P."/>
            <person name="Cantor M.N."/>
            <person name="Hua S.X."/>
            <person name="Woyke T."/>
        </authorList>
    </citation>
    <scope>NUCLEOTIDE SEQUENCE [LARGE SCALE GENOMIC DNA]</scope>
    <source>
        <strain evidence="3 4">DSM 2278</strain>
    </source>
</reference>
<feature type="transmembrane region" description="Helical" evidence="1">
    <location>
        <begin position="60"/>
        <end position="90"/>
    </location>
</feature>